<dbReference type="GO" id="GO:0008170">
    <property type="term" value="F:N-methyltransferase activity"/>
    <property type="evidence" value="ECO:0007669"/>
    <property type="project" value="TreeGrafter"/>
</dbReference>
<protein>
    <submittedName>
        <fullName evidence="5">Uncharacterized protein</fullName>
    </submittedName>
</protein>
<comment type="caution">
    <text evidence="5">The sequence shown here is derived from an EMBL/GenBank/DDBJ whole genome shotgun (WGS) entry which is preliminary data.</text>
</comment>
<dbReference type="EMBL" id="WNYA01000003">
    <property type="protein sequence ID" value="KAG8582522.1"/>
    <property type="molecule type" value="Genomic_DNA"/>
</dbReference>
<evidence type="ECO:0000256" key="3">
    <source>
        <dbReference type="ARBA" id="ARBA00022679"/>
    </source>
</evidence>
<dbReference type="GO" id="GO:0005829">
    <property type="term" value="C:cytosol"/>
    <property type="evidence" value="ECO:0007669"/>
    <property type="project" value="TreeGrafter"/>
</dbReference>
<keyword evidence="6" id="KW-1185">Reference proteome</keyword>
<evidence type="ECO:0000313" key="6">
    <source>
        <dbReference type="Proteomes" id="UP000824782"/>
    </source>
</evidence>
<dbReference type="PROSITE" id="PS51681">
    <property type="entry name" value="SAM_MT_NNMT_PNMT_TEMT"/>
    <property type="match status" value="1"/>
</dbReference>
<dbReference type="Gene3D" id="3.40.50.150">
    <property type="entry name" value="Vaccinia Virus protein VP39"/>
    <property type="match status" value="1"/>
</dbReference>
<evidence type="ECO:0000256" key="4">
    <source>
        <dbReference type="ARBA" id="ARBA00022691"/>
    </source>
</evidence>
<keyword evidence="3" id="KW-0808">Transferase</keyword>
<keyword evidence="2" id="KW-0489">Methyltransferase</keyword>
<dbReference type="Proteomes" id="UP000824782">
    <property type="component" value="Unassembled WGS sequence"/>
</dbReference>
<keyword evidence="4" id="KW-0949">S-adenosyl-L-methionine</keyword>
<name>A0AAV7CBY7_ENGPU</name>
<comment type="similarity">
    <text evidence="1">Belongs to the class I-like SAM-binding methyltransferase superfamily. NNMT/PNMT/TEMT family.</text>
</comment>
<dbReference type="PANTHER" id="PTHR10867:SF32">
    <property type="entry name" value="NICOTINAMIDE N-METHYLTRANSFERASE"/>
    <property type="match status" value="1"/>
</dbReference>
<evidence type="ECO:0000313" key="5">
    <source>
        <dbReference type="EMBL" id="KAG8582522.1"/>
    </source>
</evidence>
<accession>A0AAV7CBY7</accession>
<dbReference type="PANTHER" id="PTHR10867">
    <property type="entry name" value="NNMT/PNMT/TEMT FAMILY MEMBER"/>
    <property type="match status" value="1"/>
</dbReference>
<dbReference type="Pfam" id="PF01234">
    <property type="entry name" value="NNMT_PNMT_TEMT"/>
    <property type="match status" value="1"/>
</dbReference>
<dbReference type="InterPro" id="IPR029063">
    <property type="entry name" value="SAM-dependent_MTases_sf"/>
</dbReference>
<proteinExistence type="inferred from homology"/>
<dbReference type="InterPro" id="IPR000940">
    <property type="entry name" value="NNMT_TEMT_trans"/>
</dbReference>
<dbReference type="GO" id="GO:0032259">
    <property type="term" value="P:methylation"/>
    <property type="evidence" value="ECO:0007669"/>
    <property type="project" value="UniProtKB-KW"/>
</dbReference>
<sequence length="214" mass="24511">MMDSSIQEPFQLYDFDFKKYLENIFSGHDNEGLLIDLSIGCLVDHLSTANKYFKDIIVLKAREKDFKDMKILVDTGKLHVQKEGNSDHGKPTIQSLLKIDPEKENMTEPKTLPPANVVFTAGLLDVHSKDEKNFLKLVRKISKSIKLGGHLLLFGVINATYMKVGDEKLNVFNYNEDFVRKVLTKEKFIIEDQMKTVETPHVKSVIFITAHKQK</sequence>
<evidence type="ECO:0000256" key="1">
    <source>
        <dbReference type="ARBA" id="ARBA00007996"/>
    </source>
</evidence>
<organism evidence="5 6">
    <name type="scientific">Engystomops pustulosus</name>
    <name type="common">Tungara frog</name>
    <name type="synonym">Physalaemus pustulosus</name>
    <dbReference type="NCBI Taxonomy" id="76066"/>
    <lineage>
        <taxon>Eukaryota</taxon>
        <taxon>Metazoa</taxon>
        <taxon>Chordata</taxon>
        <taxon>Craniata</taxon>
        <taxon>Vertebrata</taxon>
        <taxon>Euteleostomi</taxon>
        <taxon>Amphibia</taxon>
        <taxon>Batrachia</taxon>
        <taxon>Anura</taxon>
        <taxon>Neobatrachia</taxon>
        <taxon>Hyloidea</taxon>
        <taxon>Leptodactylidae</taxon>
        <taxon>Leiuperinae</taxon>
        <taxon>Engystomops</taxon>
    </lineage>
</organism>
<reference evidence="5" key="1">
    <citation type="thesis" date="2020" institute="ProQuest LLC" country="789 East Eisenhower Parkway, Ann Arbor, MI, USA">
        <title>Comparative Genomics and Chromosome Evolution.</title>
        <authorList>
            <person name="Mudd A.B."/>
        </authorList>
    </citation>
    <scope>NUCLEOTIDE SEQUENCE</scope>
    <source>
        <strain evidence="5">237g6f4</strain>
        <tissue evidence="5">Blood</tissue>
    </source>
</reference>
<gene>
    <name evidence="5" type="ORF">GDO81_008086</name>
</gene>
<evidence type="ECO:0000256" key="2">
    <source>
        <dbReference type="ARBA" id="ARBA00022603"/>
    </source>
</evidence>
<dbReference type="AlphaFoldDB" id="A0AAV7CBY7"/>